<evidence type="ECO:0000256" key="4">
    <source>
        <dbReference type="ARBA" id="ARBA00023316"/>
    </source>
</evidence>
<dbReference type="GO" id="GO:0008881">
    <property type="term" value="F:glutamate racemase activity"/>
    <property type="evidence" value="ECO:0007669"/>
    <property type="project" value="UniProtKB-UniRule"/>
</dbReference>
<dbReference type="EC" id="5.1.1.3" evidence="5 6"/>
<evidence type="ECO:0000313" key="8">
    <source>
        <dbReference type="Proteomes" id="UP000320948"/>
    </source>
</evidence>
<dbReference type="Proteomes" id="UP000320948">
    <property type="component" value="Unassembled WGS sequence"/>
</dbReference>
<comment type="function">
    <text evidence="5">Provides the (R)-glutamate required for cell wall biosynthesis.</text>
</comment>
<gene>
    <name evidence="5 7" type="primary">murI</name>
    <name evidence="7" type="ORF">DI628_04405</name>
</gene>
<comment type="catalytic activity">
    <reaction evidence="5">
        <text>L-glutamate = D-glutamate</text>
        <dbReference type="Rhea" id="RHEA:12813"/>
        <dbReference type="ChEBI" id="CHEBI:29985"/>
        <dbReference type="ChEBI" id="CHEBI:29986"/>
        <dbReference type="EC" id="5.1.1.3"/>
    </reaction>
</comment>
<feature type="active site" description="Proton donor/acceptor" evidence="5">
    <location>
        <position position="200"/>
    </location>
</feature>
<dbReference type="HAMAP" id="MF_00258">
    <property type="entry name" value="Glu_racemase"/>
    <property type="match status" value="1"/>
</dbReference>
<organism evidence="7 8">
    <name type="scientific">Blastochloris viridis</name>
    <name type="common">Rhodopseudomonas viridis</name>
    <dbReference type="NCBI Taxonomy" id="1079"/>
    <lineage>
        <taxon>Bacteria</taxon>
        <taxon>Pseudomonadati</taxon>
        <taxon>Pseudomonadota</taxon>
        <taxon>Alphaproteobacteria</taxon>
        <taxon>Hyphomicrobiales</taxon>
        <taxon>Blastochloridaceae</taxon>
        <taxon>Blastochloris</taxon>
    </lineage>
</organism>
<evidence type="ECO:0000256" key="6">
    <source>
        <dbReference type="NCBIfam" id="TIGR00067"/>
    </source>
</evidence>
<dbReference type="InterPro" id="IPR018187">
    <property type="entry name" value="Asp/Glu_racemase_AS_1"/>
</dbReference>
<dbReference type="NCBIfam" id="TIGR00067">
    <property type="entry name" value="glut_race"/>
    <property type="match status" value="1"/>
</dbReference>
<evidence type="ECO:0000313" key="7">
    <source>
        <dbReference type="EMBL" id="TKW61868.1"/>
    </source>
</evidence>
<dbReference type="GO" id="GO:0008360">
    <property type="term" value="P:regulation of cell shape"/>
    <property type="evidence" value="ECO:0007669"/>
    <property type="project" value="UniProtKB-KW"/>
</dbReference>
<feature type="active site" description="Proton donor/acceptor" evidence="5">
    <location>
        <position position="69"/>
    </location>
</feature>
<sequence>MIGVFDSGHGGLTVMRELVRRFPHRDFVYLGDHGHAPYGDKSGEAILHHTREACDALYTLGCGMVIMACNTATAAAGRSLQQNWLHQVHPGKRLLGIIAPTVEAVTQTPWSIKEPVFPQKFTTDTFALFATSATVKSGVFETEIHKRCPRAQVAAQACPKLVPLIESGAPRAQIVDAVEEYIAKLLGGLNHIPEWAILGCTHYPLVADIFRAVLPPQTRMLDQPKVVANALEDYLERHIVPGERVPADSPQGVTYFTTGNVAEVRRVAEMMTGEALPFEALPSA</sequence>
<dbReference type="InterPro" id="IPR001920">
    <property type="entry name" value="Asp/Glu_race"/>
</dbReference>
<dbReference type="GO" id="GO:0009252">
    <property type="term" value="P:peptidoglycan biosynthetic process"/>
    <property type="evidence" value="ECO:0007669"/>
    <property type="project" value="UniProtKB-UniRule"/>
</dbReference>
<comment type="similarity">
    <text evidence="5">Belongs to the aspartate/glutamate racemases family.</text>
</comment>
<dbReference type="Gene3D" id="3.40.50.1860">
    <property type="match status" value="2"/>
</dbReference>
<dbReference type="SUPFAM" id="SSF53681">
    <property type="entry name" value="Aspartate/glutamate racemase"/>
    <property type="match status" value="2"/>
</dbReference>
<evidence type="ECO:0000256" key="3">
    <source>
        <dbReference type="ARBA" id="ARBA00023235"/>
    </source>
</evidence>
<comment type="caution">
    <text evidence="7">The sequence shown here is derived from an EMBL/GenBank/DDBJ whole genome shotgun (WGS) entry which is preliminary data.</text>
</comment>
<evidence type="ECO:0000256" key="5">
    <source>
        <dbReference type="HAMAP-Rule" id="MF_00258"/>
    </source>
</evidence>
<feature type="binding site" evidence="5">
    <location>
        <begin position="38"/>
        <end position="39"/>
    </location>
    <ligand>
        <name>substrate</name>
    </ligand>
</feature>
<name>A0A6N4RFE6_BLAVI</name>
<dbReference type="EMBL" id="VAFM01000001">
    <property type="protein sequence ID" value="TKW61868.1"/>
    <property type="molecule type" value="Genomic_DNA"/>
</dbReference>
<accession>A0A6N4RFE6</accession>
<dbReference type="AlphaFoldDB" id="A0A6N4RFE6"/>
<dbReference type="PANTHER" id="PTHR21198">
    <property type="entry name" value="GLUTAMATE RACEMASE"/>
    <property type="match status" value="1"/>
</dbReference>
<feature type="binding site" evidence="5">
    <location>
        <begin position="6"/>
        <end position="7"/>
    </location>
    <ligand>
        <name>substrate</name>
    </ligand>
</feature>
<dbReference type="PANTHER" id="PTHR21198:SF2">
    <property type="entry name" value="GLUTAMATE RACEMASE"/>
    <property type="match status" value="1"/>
</dbReference>
<keyword evidence="3 5" id="KW-0413">Isomerase</keyword>
<dbReference type="UniPathway" id="UPA00219"/>
<proteinExistence type="inferred from homology"/>
<dbReference type="InterPro" id="IPR004391">
    <property type="entry name" value="Glu_race"/>
</dbReference>
<keyword evidence="4 5" id="KW-0961">Cell wall biogenesis/degradation</keyword>
<feature type="binding site" evidence="5">
    <location>
        <begin position="201"/>
        <end position="202"/>
    </location>
    <ligand>
        <name>substrate</name>
    </ligand>
</feature>
<protein>
    <recommendedName>
        <fullName evidence="5 6">Glutamate racemase</fullName>
        <ecNumber evidence="5 6">5.1.1.3</ecNumber>
    </recommendedName>
</protein>
<comment type="pathway">
    <text evidence="5">Cell wall biogenesis; peptidoglycan biosynthesis.</text>
</comment>
<evidence type="ECO:0000256" key="2">
    <source>
        <dbReference type="ARBA" id="ARBA00022984"/>
    </source>
</evidence>
<keyword evidence="2 5" id="KW-0573">Peptidoglycan synthesis</keyword>
<keyword evidence="1 5" id="KW-0133">Cell shape</keyword>
<feature type="binding site" evidence="5">
    <location>
        <begin position="70"/>
        <end position="71"/>
    </location>
    <ligand>
        <name>substrate</name>
    </ligand>
</feature>
<evidence type="ECO:0000256" key="1">
    <source>
        <dbReference type="ARBA" id="ARBA00022960"/>
    </source>
</evidence>
<dbReference type="PROSITE" id="PS00923">
    <property type="entry name" value="ASP_GLU_RACEMASE_1"/>
    <property type="match status" value="1"/>
</dbReference>
<reference evidence="7 8" key="1">
    <citation type="journal article" date="2017" name="Nat. Commun.">
        <title>In situ click chemistry generation of cyclooxygenase-2 inhibitors.</title>
        <authorList>
            <person name="Bhardwaj A."/>
            <person name="Kaur J."/>
            <person name="Wuest M."/>
            <person name="Wuest F."/>
        </authorList>
    </citation>
    <scope>NUCLEOTIDE SEQUENCE [LARGE SCALE GENOMIC DNA]</scope>
    <source>
        <strain evidence="7">S2_018_000_R2_106</strain>
    </source>
</reference>
<dbReference type="GO" id="GO:0071555">
    <property type="term" value="P:cell wall organization"/>
    <property type="evidence" value="ECO:0007669"/>
    <property type="project" value="UniProtKB-KW"/>
</dbReference>